<organism evidence="6 7">
    <name type="scientific">Felis catus</name>
    <name type="common">Cat</name>
    <name type="synonym">Felis silvestris catus</name>
    <dbReference type="NCBI Taxonomy" id="9685"/>
    <lineage>
        <taxon>Eukaryota</taxon>
        <taxon>Metazoa</taxon>
        <taxon>Chordata</taxon>
        <taxon>Craniata</taxon>
        <taxon>Vertebrata</taxon>
        <taxon>Euteleostomi</taxon>
        <taxon>Mammalia</taxon>
        <taxon>Eutheria</taxon>
        <taxon>Laurasiatheria</taxon>
        <taxon>Carnivora</taxon>
        <taxon>Feliformia</taxon>
        <taxon>Felidae</taxon>
        <taxon>Felinae</taxon>
        <taxon>Felis</taxon>
    </lineage>
</organism>
<comment type="similarity">
    <text evidence="1">Belongs to the universal ribosomal protein uS8 family.</text>
</comment>
<name>A0ABI7VV48_FELCA</name>
<reference evidence="6" key="3">
    <citation type="submission" date="2025-09" db="UniProtKB">
        <authorList>
            <consortium name="Ensembl"/>
        </authorList>
    </citation>
    <scope>IDENTIFICATION</scope>
    <source>
        <strain evidence="6">breed Abyssinian</strain>
    </source>
</reference>
<dbReference type="InterPro" id="IPR000630">
    <property type="entry name" value="Ribosomal_uS8"/>
</dbReference>
<evidence type="ECO:0000313" key="7">
    <source>
        <dbReference type="Proteomes" id="UP000823872"/>
    </source>
</evidence>
<sequence>MVRMNVLADALKGSNNASKRGKHQVLLRLCSKVILRFLTVMMKLWADGSEPGACFRFCVSLSLCPSPVHALSLSVPKINKNVEKKLKKKKKRRGGEDVVMLRGMTT</sequence>
<dbReference type="Gene3D" id="3.30.1370.30">
    <property type="match status" value="1"/>
</dbReference>
<evidence type="ECO:0000313" key="6">
    <source>
        <dbReference type="Ensembl" id="ENSFCTP00005002059.1"/>
    </source>
</evidence>
<dbReference type="Ensembl" id="ENSFCTT00005003464.1">
    <property type="protein sequence ID" value="ENSFCTP00005002059.1"/>
    <property type="gene ID" value="ENSFCTG00005001356.1"/>
</dbReference>
<keyword evidence="2" id="KW-0689">Ribosomal protein</keyword>
<accession>A0ABI7VV48</accession>
<evidence type="ECO:0000256" key="3">
    <source>
        <dbReference type="ARBA" id="ARBA00023274"/>
    </source>
</evidence>
<dbReference type="InterPro" id="IPR035987">
    <property type="entry name" value="Ribosomal_uS8_sf"/>
</dbReference>
<proteinExistence type="inferred from homology"/>
<reference evidence="6" key="2">
    <citation type="submission" date="2025-08" db="UniProtKB">
        <authorList>
            <consortium name="Ensembl"/>
        </authorList>
    </citation>
    <scope>IDENTIFICATION</scope>
    <source>
        <strain evidence="6">breed Abyssinian</strain>
    </source>
</reference>
<evidence type="ECO:0000256" key="4">
    <source>
        <dbReference type="ARBA" id="ARBA00035422"/>
    </source>
</evidence>
<feature type="region of interest" description="Disordered" evidence="5">
    <location>
        <begin position="85"/>
        <end position="106"/>
    </location>
</feature>
<keyword evidence="7" id="KW-1185">Reference proteome</keyword>
<dbReference type="SUPFAM" id="SSF56047">
    <property type="entry name" value="Ribosomal protein S8"/>
    <property type="match status" value="1"/>
</dbReference>
<protein>
    <recommendedName>
        <fullName evidence="4">40S ribosomal protein S15a</fullName>
    </recommendedName>
</protein>
<evidence type="ECO:0000256" key="1">
    <source>
        <dbReference type="ARBA" id="ARBA00006471"/>
    </source>
</evidence>
<evidence type="ECO:0000256" key="2">
    <source>
        <dbReference type="ARBA" id="ARBA00022980"/>
    </source>
</evidence>
<dbReference type="Proteomes" id="UP000823872">
    <property type="component" value="Chromosome B1"/>
</dbReference>
<dbReference type="GeneTree" id="ENSGT00940000167085"/>
<reference evidence="6 7" key="1">
    <citation type="submission" date="2021-02" db="EMBL/GenBank/DDBJ databases">
        <title>Safari Cat Assemblies.</title>
        <authorList>
            <person name="Bredemeyer K.R."/>
            <person name="Murphy W.J."/>
        </authorList>
    </citation>
    <scope>NUCLEOTIDE SEQUENCE [LARGE SCALE GENOMIC DNA]</scope>
</reference>
<evidence type="ECO:0000256" key="5">
    <source>
        <dbReference type="SAM" id="MobiDB-lite"/>
    </source>
</evidence>
<keyword evidence="3" id="KW-0687">Ribonucleoprotein</keyword>
<dbReference type="PANTHER" id="PTHR11758">
    <property type="entry name" value="40S RIBOSOMAL PROTEIN S15A"/>
    <property type="match status" value="1"/>
</dbReference>